<evidence type="ECO:0000313" key="1">
    <source>
        <dbReference type="EMBL" id="GIY77896.1"/>
    </source>
</evidence>
<protein>
    <submittedName>
        <fullName evidence="1">Uncharacterized protein</fullName>
    </submittedName>
</protein>
<name>A0AAV4W7H4_9ARAC</name>
<accession>A0AAV4W7H4</accession>
<dbReference type="AlphaFoldDB" id="A0AAV4W7H4"/>
<dbReference type="EMBL" id="BPLQ01014196">
    <property type="protein sequence ID" value="GIY77896.1"/>
    <property type="molecule type" value="Genomic_DNA"/>
</dbReference>
<gene>
    <name evidence="1" type="ORF">CDAR_208481</name>
</gene>
<evidence type="ECO:0000313" key="2">
    <source>
        <dbReference type="Proteomes" id="UP001054837"/>
    </source>
</evidence>
<reference evidence="1 2" key="1">
    <citation type="submission" date="2021-06" db="EMBL/GenBank/DDBJ databases">
        <title>Caerostris darwini draft genome.</title>
        <authorList>
            <person name="Kono N."/>
            <person name="Arakawa K."/>
        </authorList>
    </citation>
    <scope>NUCLEOTIDE SEQUENCE [LARGE SCALE GENOMIC DNA]</scope>
</reference>
<comment type="caution">
    <text evidence="1">The sequence shown here is derived from an EMBL/GenBank/DDBJ whole genome shotgun (WGS) entry which is preliminary data.</text>
</comment>
<keyword evidence="2" id="KW-1185">Reference proteome</keyword>
<proteinExistence type="predicted"/>
<sequence length="88" mass="9915">MSLARNLMIRKKLPSPEGDACLIGENRGISRSNEAEKAVTEIIPRFKIIYLQIIDLGSLNFKALPFPQNDAQLQQSMAFFKGGKTYRD</sequence>
<dbReference type="Proteomes" id="UP001054837">
    <property type="component" value="Unassembled WGS sequence"/>
</dbReference>
<organism evidence="1 2">
    <name type="scientific">Caerostris darwini</name>
    <dbReference type="NCBI Taxonomy" id="1538125"/>
    <lineage>
        <taxon>Eukaryota</taxon>
        <taxon>Metazoa</taxon>
        <taxon>Ecdysozoa</taxon>
        <taxon>Arthropoda</taxon>
        <taxon>Chelicerata</taxon>
        <taxon>Arachnida</taxon>
        <taxon>Araneae</taxon>
        <taxon>Araneomorphae</taxon>
        <taxon>Entelegynae</taxon>
        <taxon>Araneoidea</taxon>
        <taxon>Araneidae</taxon>
        <taxon>Caerostris</taxon>
    </lineage>
</organism>